<gene>
    <name evidence="1" type="ORF">Z043_109196</name>
</gene>
<dbReference type="Proteomes" id="UP000034805">
    <property type="component" value="Unassembled WGS sequence"/>
</dbReference>
<comment type="caution">
    <text evidence="1">The sequence shown here is derived from an EMBL/GenBank/DDBJ whole genome shotgun (WGS) entry which is preliminary data.</text>
</comment>
<feature type="non-terminal residue" evidence="1">
    <location>
        <position position="1"/>
    </location>
</feature>
<reference evidence="1 2" key="1">
    <citation type="submission" date="2015-08" db="EMBL/GenBank/DDBJ databases">
        <title>The genome of the Asian arowana (Scleropages formosus).</title>
        <authorList>
            <person name="Tan M.H."/>
            <person name="Gan H.M."/>
            <person name="Croft L.J."/>
            <person name="Austin C.M."/>
        </authorList>
    </citation>
    <scope>NUCLEOTIDE SEQUENCE [LARGE SCALE GENOMIC DNA]</scope>
    <source>
        <strain evidence="1">Aro1</strain>
    </source>
</reference>
<name>A0A0P7UQH7_SCLFO</name>
<accession>A0A0P7UQH7</accession>
<evidence type="ECO:0000313" key="1">
    <source>
        <dbReference type="EMBL" id="KPP71853.1"/>
    </source>
</evidence>
<dbReference type="EMBL" id="JARO02002816">
    <property type="protein sequence ID" value="KPP71853.1"/>
    <property type="molecule type" value="Genomic_DNA"/>
</dbReference>
<protein>
    <submittedName>
        <fullName evidence="1">Uncharacterized protein</fullName>
    </submittedName>
</protein>
<evidence type="ECO:0000313" key="2">
    <source>
        <dbReference type="Proteomes" id="UP000034805"/>
    </source>
</evidence>
<dbReference type="AlphaFoldDB" id="A0A0P7UQH7"/>
<sequence>FQLPDQLDFEASFQKILLGKDLLTQVTVIEVWTTCSLPSLCVGSPVAVPGRKPCRGLTCSSRCPPSASRGSCCSAKCSPYTGGALGGAAVPPQRRRTKEKGTEEVESRACCSVVGGAHLQRGHWALGGDTGLVSWSQWGRVSTGRTPLRCLSALCVTLLLTVLVLQSRILAAARLRLETIPCTGPSNIIS</sequence>
<proteinExistence type="predicted"/>
<organism evidence="1 2">
    <name type="scientific">Scleropages formosus</name>
    <name type="common">Asian bonytongue</name>
    <name type="synonym">Osteoglossum formosum</name>
    <dbReference type="NCBI Taxonomy" id="113540"/>
    <lineage>
        <taxon>Eukaryota</taxon>
        <taxon>Metazoa</taxon>
        <taxon>Chordata</taxon>
        <taxon>Craniata</taxon>
        <taxon>Vertebrata</taxon>
        <taxon>Euteleostomi</taxon>
        <taxon>Actinopterygii</taxon>
        <taxon>Neopterygii</taxon>
        <taxon>Teleostei</taxon>
        <taxon>Osteoglossocephala</taxon>
        <taxon>Osteoglossomorpha</taxon>
        <taxon>Osteoglossiformes</taxon>
        <taxon>Osteoglossidae</taxon>
        <taxon>Scleropages</taxon>
    </lineage>
</organism>